<reference evidence="3" key="1">
    <citation type="journal article" date="2019" name="Int. J. Syst. Evol. Microbiol.">
        <title>The Global Catalogue of Microorganisms (GCM) 10K type strain sequencing project: providing services to taxonomists for standard genome sequencing and annotation.</title>
        <authorList>
            <consortium name="The Broad Institute Genomics Platform"/>
            <consortium name="The Broad Institute Genome Sequencing Center for Infectious Disease"/>
            <person name="Wu L."/>
            <person name="Ma J."/>
        </authorList>
    </citation>
    <scope>NUCLEOTIDE SEQUENCE [LARGE SCALE GENOMIC DNA]</scope>
    <source>
        <strain evidence="3">CGMCC 1.15297</strain>
    </source>
</reference>
<feature type="coiled-coil region" evidence="1">
    <location>
        <begin position="294"/>
        <end position="328"/>
    </location>
</feature>
<organism evidence="2 3">
    <name type="scientific">Blastomonas marina</name>
    <dbReference type="NCBI Taxonomy" id="1867408"/>
    <lineage>
        <taxon>Bacteria</taxon>
        <taxon>Pseudomonadati</taxon>
        <taxon>Pseudomonadota</taxon>
        <taxon>Alphaproteobacteria</taxon>
        <taxon>Sphingomonadales</taxon>
        <taxon>Sphingomonadaceae</taxon>
        <taxon>Blastomonas</taxon>
    </lineage>
</organism>
<name>A0ABQ1F3D5_9SPHN</name>
<evidence type="ECO:0000256" key="1">
    <source>
        <dbReference type="SAM" id="Coils"/>
    </source>
</evidence>
<accession>A0ABQ1F3D5</accession>
<dbReference type="EMBL" id="BMID01000001">
    <property type="protein sequence ID" value="GFZ98229.1"/>
    <property type="molecule type" value="Genomic_DNA"/>
</dbReference>
<gene>
    <name evidence="2" type="ORF">GCM10010923_02950</name>
</gene>
<proteinExistence type="predicted"/>
<evidence type="ECO:0000313" key="3">
    <source>
        <dbReference type="Proteomes" id="UP000603317"/>
    </source>
</evidence>
<evidence type="ECO:0000313" key="2">
    <source>
        <dbReference type="EMBL" id="GFZ98229.1"/>
    </source>
</evidence>
<comment type="caution">
    <text evidence="2">The sequence shown here is derived from an EMBL/GenBank/DDBJ whole genome shotgun (WGS) entry which is preliminary data.</text>
</comment>
<protein>
    <submittedName>
        <fullName evidence="2">Uncharacterized protein</fullName>
    </submittedName>
</protein>
<keyword evidence="1" id="KW-0175">Coiled coil</keyword>
<sequence length="463" mass="51331">MLSFSAEFPLKSGTPSDVLSCIATWLRGSPHRVLAVEDIEKLATGEKEKIEAKSQTAEVINLKGSTSVGLGAKHTAIDHGIIYSTTVVSRVWNDATWVSIRTDRASIDTHINLREAQKPQIIKLLLKHLKGGLDGELWVRDKPHLITNADQNMAIRLLNGDSDNHIPVVYLSRTFRDELACDPLALARHLGGLAHVVVEPSRSFSREIQPFTNSRNAYGGAVGVYLPTGQRSLIIPDNEDEWNVRKRASEVVRASLLTRLPIAGFSWADLEAEKSRQNIEALKVAGSTDLDAFVREFDAENQALRDQNEALKVEIGKLKTEVQNLNAVSSTSGAGVKKPIAVQDYFPGESEQFLKDAVEAALKQVVSGSRREAVLQEFFDRMRSSDEFLRRRKALKETLSSSDDLDAKATKLLQEFGFSITSDGKHHKLTYHGDPKLTFTMSKTSSDWRAGKNMASEIIKKIF</sequence>
<dbReference type="Proteomes" id="UP000603317">
    <property type="component" value="Unassembled WGS sequence"/>
</dbReference>
<keyword evidence="3" id="KW-1185">Reference proteome</keyword>